<comment type="caution">
    <text evidence="1">The sequence shown here is derived from an EMBL/GenBank/DDBJ whole genome shotgun (WGS) entry which is preliminary data.</text>
</comment>
<gene>
    <name evidence="1" type="ORF">F4821DRAFT_238544</name>
</gene>
<accession>A0ACC0D1Y2</accession>
<dbReference type="Proteomes" id="UP001497680">
    <property type="component" value="Unassembled WGS sequence"/>
</dbReference>
<reference evidence="1 2" key="1">
    <citation type="journal article" date="2022" name="New Phytol.">
        <title>Ecological generalism drives hyperdiversity of secondary metabolite gene clusters in xylarialean endophytes.</title>
        <authorList>
            <person name="Franco M.E.E."/>
            <person name="Wisecaver J.H."/>
            <person name="Arnold A.E."/>
            <person name="Ju Y.M."/>
            <person name="Slot J.C."/>
            <person name="Ahrendt S."/>
            <person name="Moore L.P."/>
            <person name="Eastman K.E."/>
            <person name="Scott K."/>
            <person name="Konkel Z."/>
            <person name="Mondo S.J."/>
            <person name="Kuo A."/>
            <person name="Hayes R.D."/>
            <person name="Haridas S."/>
            <person name="Andreopoulos B."/>
            <person name="Riley R."/>
            <person name="LaButti K."/>
            <person name="Pangilinan J."/>
            <person name="Lipzen A."/>
            <person name="Amirebrahimi M."/>
            <person name="Yan J."/>
            <person name="Adam C."/>
            <person name="Keymanesh K."/>
            <person name="Ng V."/>
            <person name="Louie K."/>
            <person name="Northen T."/>
            <person name="Drula E."/>
            <person name="Henrissat B."/>
            <person name="Hsieh H.M."/>
            <person name="Youens-Clark K."/>
            <person name="Lutzoni F."/>
            <person name="Miadlikowska J."/>
            <person name="Eastwood D.C."/>
            <person name="Hamelin R.C."/>
            <person name="Grigoriev I.V."/>
            <person name="U'Ren J.M."/>
        </authorList>
    </citation>
    <scope>NUCLEOTIDE SEQUENCE [LARGE SCALE GENOMIC DNA]</scope>
    <source>
        <strain evidence="1 2">ER1909</strain>
    </source>
</reference>
<evidence type="ECO:0000313" key="1">
    <source>
        <dbReference type="EMBL" id="KAI6086350.1"/>
    </source>
</evidence>
<protein>
    <submittedName>
        <fullName evidence="1">Glutathione-S-transferase theta, GST</fullName>
    </submittedName>
</protein>
<dbReference type="EMBL" id="MU394316">
    <property type="protein sequence ID" value="KAI6086350.1"/>
    <property type="molecule type" value="Genomic_DNA"/>
</dbReference>
<keyword evidence="2" id="KW-1185">Reference proteome</keyword>
<proteinExistence type="predicted"/>
<sequence length="278" mass="32055">MPLPDADLHPVATGLAKKTVDEHSAEQPLKLFAGWFCPFVQRAWITLEEKRIPYQYVEVNPYHKGPQLMRANPRGLVPTLEVAPGRSLYESTVLCEYLEDHYPEHGPRILPEAGKDDYTRAKARIWTDYVTSRVIPAFHRLLQFQPSEHEDGEKRIDELRAEFRGHLLEFAREMDPQGPFFFGPDLSLVDIVIVPWAVRLWVFDEFKGGLRIPEPGKGGSDEQAWTRWRRWLDAVSNRDSVRNTTSDYEHYLPIYKRYADDVAQSELAKATRAGRGVP</sequence>
<name>A0ACC0D1Y2_9PEZI</name>
<evidence type="ECO:0000313" key="2">
    <source>
        <dbReference type="Proteomes" id="UP001497680"/>
    </source>
</evidence>
<organism evidence="1 2">
    <name type="scientific">Hypoxylon rubiginosum</name>
    <dbReference type="NCBI Taxonomy" id="110542"/>
    <lineage>
        <taxon>Eukaryota</taxon>
        <taxon>Fungi</taxon>
        <taxon>Dikarya</taxon>
        <taxon>Ascomycota</taxon>
        <taxon>Pezizomycotina</taxon>
        <taxon>Sordariomycetes</taxon>
        <taxon>Xylariomycetidae</taxon>
        <taxon>Xylariales</taxon>
        <taxon>Hypoxylaceae</taxon>
        <taxon>Hypoxylon</taxon>
    </lineage>
</organism>